<dbReference type="EMBL" id="HBIM01020968">
    <property type="protein sequence ID" value="CAE0418825.1"/>
    <property type="molecule type" value="Transcribed_RNA"/>
</dbReference>
<evidence type="ECO:0000313" key="1">
    <source>
        <dbReference type="EMBL" id="CAE0418825.1"/>
    </source>
</evidence>
<proteinExistence type="predicted"/>
<protein>
    <submittedName>
        <fullName evidence="1">Uncharacterized protein</fullName>
    </submittedName>
</protein>
<sequence>MYHNTCACFASLSNQPQQSTIHSVTQQATTTSIKHQATMEEASLTSSHYICNTCGFGRDQRKTDESILNHVRSCHGVDIISSKKAPFFECHNDDQHHRLVNMQAVQEHLQTQHGVYLEKHYFDTQHHEIDPPVLTRVDAEAPCEASASLSS</sequence>
<organism evidence="1">
    <name type="scientific">Amphora coffeiformis</name>
    <dbReference type="NCBI Taxonomy" id="265554"/>
    <lineage>
        <taxon>Eukaryota</taxon>
        <taxon>Sar</taxon>
        <taxon>Stramenopiles</taxon>
        <taxon>Ochrophyta</taxon>
        <taxon>Bacillariophyta</taxon>
        <taxon>Bacillariophyceae</taxon>
        <taxon>Bacillariophycidae</taxon>
        <taxon>Thalassiophysales</taxon>
        <taxon>Catenulaceae</taxon>
        <taxon>Amphora</taxon>
    </lineage>
</organism>
<accession>A0A7S3LC48</accession>
<gene>
    <name evidence="1" type="ORF">ACOF00016_LOCUS15692</name>
</gene>
<reference evidence="1" key="1">
    <citation type="submission" date="2021-01" db="EMBL/GenBank/DDBJ databases">
        <authorList>
            <person name="Corre E."/>
            <person name="Pelletier E."/>
            <person name="Niang G."/>
            <person name="Scheremetjew M."/>
            <person name="Finn R."/>
            <person name="Kale V."/>
            <person name="Holt S."/>
            <person name="Cochrane G."/>
            <person name="Meng A."/>
            <person name="Brown T."/>
            <person name="Cohen L."/>
        </authorList>
    </citation>
    <scope>NUCLEOTIDE SEQUENCE</scope>
    <source>
        <strain evidence="1">CCMP127</strain>
    </source>
</reference>
<dbReference type="AlphaFoldDB" id="A0A7S3LC48"/>
<name>A0A7S3LC48_9STRA</name>